<dbReference type="SUPFAM" id="SSF48435">
    <property type="entry name" value="Bacterial muramidases"/>
    <property type="match status" value="1"/>
</dbReference>
<evidence type="ECO:0000259" key="5">
    <source>
        <dbReference type="Pfam" id="PF01464"/>
    </source>
</evidence>
<gene>
    <name evidence="6" type="ORF">GIW81_01420</name>
</gene>
<dbReference type="InterPro" id="IPR008258">
    <property type="entry name" value="Transglycosylase_SLT_dom_1"/>
</dbReference>
<comment type="similarity">
    <text evidence="2">Belongs to the virb1 family.</text>
</comment>
<evidence type="ECO:0000256" key="4">
    <source>
        <dbReference type="SAM" id="MobiDB-lite"/>
    </source>
</evidence>
<feature type="region of interest" description="Disordered" evidence="4">
    <location>
        <begin position="692"/>
        <end position="713"/>
    </location>
</feature>
<feature type="compositionally biased region" description="Polar residues" evidence="4">
    <location>
        <begin position="704"/>
        <end position="713"/>
    </location>
</feature>
<dbReference type="PANTHER" id="PTHR37423">
    <property type="entry name" value="SOLUBLE LYTIC MUREIN TRANSGLYCOSYLASE-RELATED"/>
    <property type="match status" value="1"/>
</dbReference>
<dbReference type="Proteomes" id="UP000440694">
    <property type="component" value="Unassembled WGS sequence"/>
</dbReference>
<dbReference type="PANTHER" id="PTHR37423:SF2">
    <property type="entry name" value="MEMBRANE-BOUND LYTIC MUREIN TRANSGLYCOSYLASE C"/>
    <property type="match status" value="1"/>
</dbReference>
<reference evidence="6 7" key="1">
    <citation type="submission" date="2019-11" db="EMBL/GenBank/DDBJ databases">
        <title>Identification of a novel strain.</title>
        <authorList>
            <person name="Xu Q."/>
            <person name="Wang G."/>
        </authorList>
    </citation>
    <scope>NUCLEOTIDE SEQUENCE [LARGE SCALE GENOMIC DNA]</scope>
    <source>
        <strain evidence="7">xq</strain>
    </source>
</reference>
<comment type="caution">
    <text evidence="6">The sequence shown here is derived from an EMBL/GenBank/DDBJ whole genome shotgun (WGS) entry which is preliminary data.</text>
</comment>
<dbReference type="InterPro" id="IPR008939">
    <property type="entry name" value="Lytic_TGlycosylase_superhlx_U"/>
</dbReference>
<feature type="domain" description="Transglycosylase SLT" evidence="5">
    <location>
        <begin position="537"/>
        <end position="640"/>
    </location>
</feature>
<organism evidence="6 7">
    <name type="scientific">Hyphomicrobium album</name>
    <dbReference type="NCBI Taxonomy" id="2665159"/>
    <lineage>
        <taxon>Bacteria</taxon>
        <taxon>Pseudomonadati</taxon>
        <taxon>Pseudomonadota</taxon>
        <taxon>Alphaproteobacteria</taxon>
        <taxon>Hyphomicrobiales</taxon>
        <taxon>Hyphomicrobiaceae</taxon>
        <taxon>Hyphomicrobium</taxon>
    </lineage>
</organism>
<dbReference type="Gene3D" id="1.25.20.10">
    <property type="entry name" value="Bacterial muramidases"/>
    <property type="match status" value="1"/>
</dbReference>
<evidence type="ECO:0000313" key="7">
    <source>
        <dbReference type="Proteomes" id="UP000440694"/>
    </source>
</evidence>
<dbReference type="SUPFAM" id="SSF53955">
    <property type="entry name" value="Lysozyme-like"/>
    <property type="match status" value="1"/>
</dbReference>
<dbReference type="GO" id="GO:0004553">
    <property type="term" value="F:hydrolase activity, hydrolyzing O-glycosyl compounds"/>
    <property type="evidence" value="ECO:0007669"/>
    <property type="project" value="InterPro"/>
</dbReference>
<evidence type="ECO:0000256" key="3">
    <source>
        <dbReference type="ARBA" id="ARBA00022729"/>
    </source>
</evidence>
<dbReference type="GO" id="GO:0042597">
    <property type="term" value="C:periplasmic space"/>
    <property type="evidence" value="ECO:0007669"/>
    <property type="project" value="InterPro"/>
</dbReference>
<dbReference type="CDD" id="cd13401">
    <property type="entry name" value="Slt70-like"/>
    <property type="match status" value="1"/>
</dbReference>
<evidence type="ECO:0000256" key="2">
    <source>
        <dbReference type="ARBA" id="ARBA00009387"/>
    </source>
</evidence>
<keyword evidence="3" id="KW-0732">Signal</keyword>
<evidence type="ECO:0000256" key="1">
    <source>
        <dbReference type="ARBA" id="ARBA00007734"/>
    </source>
</evidence>
<evidence type="ECO:0000313" key="6">
    <source>
        <dbReference type="EMBL" id="MTD92987.1"/>
    </source>
</evidence>
<keyword evidence="7" id="KW-1185">Reference proteome</keyword>
<dbReference type="Pfam" id="PF01464">
    <property type="entry name" value="SLT"/>
    <property type="match status" value="1"/>
</dbReference>
<name>A0A6I3KH17_9HYPH</name>
<proteinExistence type="inferred from homology"/>
<dbReference type="InterPro" id="IPR023346">
    <property type="entry name" value="Lysozyme-like_dom_sf"/>
</dbReference>
<comment type="similarity">
    <text evidence="1">Belongs to the transglycosylase Slt family.</text>
</comment>
<protein>
    <submittedName>
        <fullName evidence="6">Transglycosylase SLT domain-containing protein</fullName>
    </submittedName>
</protein>
<sequence length="713" mass="79228">MAEPARVELAQAAAGAASARDKPASPLAREEAYTAKLDTIVAPLLTYSLPAEDGTKLAAAFKAVSSGDTAKAKEVQATLSDPLARTLVEWERLRRGKGEAADYLKFLAEHPDWPSREILQRKMEESLFSEGGDTELIATYFKGREARSPAGMAVLASVHLAHGEKDKAKALAAKIWREENLPESLEKGFLSRFGPMLTDQDHKWRLDRLLVEDVRYKVDRVERAAQVKRVIALLPPAEQKTAQARLAVFMKTKGDKTALGTGTNGKTDWGVVFHKVQQHRRAERFDEAVKLLRTAPLDPLVVANLDEWWYERRGLAYLALKSNKPKVAYEIVRDAGPVSVNIMNDQTFMAGWIALRYLKDAKQAEKHFAILVSNADGPLTRARANYWMGRTAEALGDKQRAQQSYETAARFNDTFHGLLAVQKLAPGSRALNFDPPASPTAEQTKRFTEHEAVRAYALARKAELPRHVTRVFLLNAAKIESDEAWAAMAAHLARASGDTQTGVRIGKSAIAAGHNLIYYSYPVHGLPKYTPLRKPPEEAYLLGLARQETEFNSDTVSGAGARGILQVMKVTANHICRDYKIKCKHDKLLTDDAYNTMIASAYVADRLDEWQGSYVLGLPSYNAGPGRTREWVKEFGDPREANIDPIDWIERIPFEETRNYVAKVLSNIQVYRARLGEPDPLRLQDDLYRARAASARPADGGTVRATSTADSRD</sequence>
<dbReference type="RefSeq" id="WP_154737570.1">
    <property type="nucleotide sequence ID" value="NZ_WMBQ01000001.1"/>
</dbReference>
<dbReference type="AlphaFoldDB" id="A0A6I3KH17"/>
<dbReference type="Gene3D" id="1.10.530.10">
    <property type="match status" value="1"/>
</dbReference>
<dbReference type="EMBL" id="WMBQ01000001">
    <property type="protein sequence ID" value="MTD92987.1"/>
    <property type="molecule type" value="Genomic_DNA"/>
</dbReference>
<accession>A0A6I3KH17</accession>